<feature type="non-terminal residue" evidence="1">
    <location>
        <position position="160"/>
    </location>
</feature>
<sequence length="160" mass="16537">SLKDRIAAIEQRNNSAAQRATSPPPPLVSTVPASPSPLAGPGSGPSALRDKIARFEKKGGVPVPRGSFGLGAPPPQESLLAKKRDLYGNRIPGPNNRVPSGGNSSFASLSRPTSPAFSDYSPRRSISLSAADFDDENSLGTDGTSTPVSPDESFSSPPRS</sequence>
<reference evidence="1 2" key="1">
    <citation type="journal article" date="2019" name="Nat. Ecol. Evol.">
        <title>Megaphylogeny resolves global patterns of mushroom evolution.</title>
        <authorList>
            <person name="Varga T."/>
            <person name="Krizsan K."/>
            <person name="Foldi C."/>
            <person name="Dima B."/>
            <person name="Sanchez-Garcia M."/>
            <person name="Sanchez-Ramirez S."/>
            <person name="Szollosi G.J."/>
            <person name="Szarkandi J.G."/>
            <person name="Papp V."/>
            <person name="Albert L."/>
            <person name="Andreopoulos W."/>
            <person name="Angelini C."/>
            <person name="Antonin V."/>
            <person name="Barry K.W."/>
            <person name="Bougher N.L."/>
            <person name="Buchanan P."/>
            <person name="Buyck B."/>
            <person name="Bense V."/>
            <person name="Catcheside P."/>
            <person name="Chovatia M."/>
            <person name="Cooper J."/>
            <person name="Damon W."/>
            <person name="Desjardin D."/>
            <person name="Finy P."/>
            <person name="Geml J."/>
            <person name="Haridas S."/>
            <person name="Hughes K."/>
            <person name="Justo A."/>
            <person name="Karasinski D."/>
            <person name="Kautmanova I."/>
            <person name="Kiss B."/>
            <person name="Kocsube S."/>
            <person name="Kotiranta H."/>
            <person name="LaButti K.M."/>
            <person name="Lechner B.E."/>
            <person name="Liimatainen K."/>
            <person name="Lipzen A."/>
            <person name="Lukacs Z."/>
            <person name="Mihaltcheva S."/>
            <person name="Morgado L.N."/>
            <person name="Niskanen T."/>
            <person name="Noordeloos M.E."/>
            <person name="Ohm R.A."/>
            <person name="Ortiz-Santana B."/>
            <person name="Ovrebo C."/>
            <person name="Racz N."/>
            <person name="Riley R."/>
            <person name="Savchenko A."/>
            <person name="Shiryaev A."/>
            <person name="Soop K."/>
            <person name="Spirin V."/>
            <person name="Szebenyi C."/>
            <person name="Tomsovsky M."/>
            <person name="Tulloss R.E."/>
            <person name="Uehling J."/>
            <person name="Grigoriev I.V."/>
            <person name="Vagvolgyi C."/>
            <person name="Papp T."/>
            <person name="Martin F.M."/>
            <person name="Miettinen O."/>
            <person name="Hibbett D.S."/>
            <person name="Nagy L.G."/>
        </authorList>
    </citation>
    <scope>NUCLEOTIDE SEQUENCE [LARGE SCALE GENOMIC DNA]</scope>
    <source>
        <strain evidence="1 2">NL-1719</strain>
    </source>
</reference>
<proteinExistence type="predicted"/>
<protein>
    <submittedName>
        <fullName evidence="1">Uncharacterized protein</fullName>
    </submittedName>
</protein>
<evidence type="ECO:0000313" key="2">
    <source>
        <dbReference type="Proteomes" id="UP000308600"/>
    </source>
</evidence>
<organism evidence="1 2">
    <name type="scientific">Pluteus cervinus</name>
    <dbReference type="NCBI Taxonomy" id="181527"/>
    <lineage>
        <taxon>Eukaryota</taxon>
        <taxon>Fungi</taxon>
        <taxon>Dikarya</taxon>
        <taxon>Basidiomycota</taxon>
        <taxon>Agaricomycotina</taxon>
        <taxon>Agaricomycetes</taxon>
        <taxon>Agaricomycetidae</taxon>
        <taxon>Agaricales</taxon>
        <taxon>Pluteineae</taxon>
        <taxon>Pluteaceae</taxon>
        <taxon>Pluteus</taxon>
    </lineage>
</organism>
<dbReference type="Proteomes" id="UP000308600">
    <property type="component" value="Unassembled WGS sequence"/>
</dbReference>
<accession>A0ACD3AAC7</accession>
<feature type="non-terminal residue" evidence="1">
    <location>
        <position position="1"/>
    </location>
</feature>
<dbReference type="EMBL" id="ML208587">
    <property type="protein sequence ID" value="TFK62360.1"/>
    <property type="molecule type" value="Genomic_DNA"/>
</dbReference>
<keyword evidence="2" id="KW-1185">Reference proteome</keyword>
<name>A0ACD3AAC7_9AGAR</name>
<gene>
    <name evidence="1" type="ORF">BDN72DRAFT_739753</name>
</gene>
<evidence type="ECO:0000313" key="1">
    <source>
        <dbReference type="EMBL" id="TFK62360.1"/>
    </source>
</evidence>